<name>A0A9P6ZUE4_9AGAM</name>
<sequence>MRQTELPRLGLRVSELPHDLHWTPLRHLPRVRKCKMMPGLGACESLPRMMVPMRWKYIYCCGVRELRDVQCTSVGTVLLSSPLTHLITSMSASQSSLCTTLCPSVSNPISTLCAASLRLFSAGPPSDISATSCPGFTGLVDTVTHRVVQATSWAYFHAQ</sequence>
<comment type="caution">
    <text evidence="1">The sequence shown here is derived from an EMBL/GenBank/DDBJ whole genome shotgun (WGS) entry which is preliminary data.</text>
</comment>
<evidence type="ECO:0000313" key="2">
    <source>
        <dbReference type="Proteomes" id="UP000714275"/>
    </source>
</evidence>
<reference evidence="1" key="1">
    <citation type="journal article" date="2020" name="New Phytol.">
        <title>Comparative genomics reveals dynamic genome evolution in host specialist ectomycorrhizal fungi.</title>
        <authorList>
            <person name="Lofgren L.A."/>
            <person name="Nguyen N.H."/>
            <person name="Vilgalys R."/>
            <person name="Ruytinx J."/>
            <person name="Liao H.L."/>
            <person name="Branco S."/>
            <person name="Kuo A."/>
            <person name="LaButti K."/>
            <person name="Lipzen A."/>
            <person name="Andreopoulos W."/>
            <person name="Pangilinan J."/>
            <person name="Riley R."/>
            <person name="Hundley H."/>
            <person name="Na H."/>
            <person name="Barry K."/>
            <person name="Grigoriev I.V."/>
            <person name="Stajich J.E."/>
            <person name="Kennedy P.G."/>
        </authorList>
    </citation>
    <scope>NUCLEOTIDE SEQUENCE</scope>
    <source>
        <strain evidence="1">DOB743</strain>
    </source>
</reference>
<dbReference type="Proteomes" id="UP000714275">
    <property type="component" value="Unassembled WGS sequence"/>
</dbReference>
<dbReference type="EMBL" id="JABBWD010000027">
    <property type="protein sequence ID" value="KAG1776367.1"/>
    <property type="molecule type" value="Genomic_DNA"/>
</dbReference>
<dbReference type="AlphaFoldDB" id="A0A9P6ZUE4"/>
<keyword evidence="2" id="KW-1185">Reference proteome</keyword>
<gene>
    <name evidence="1" type="ORF">EV702DRAFT_1110202</name>
</gene>
<proteinExistence type="predicted"/>
<protein>
    <submittedName>
        <fullName evidence="1">Uncharacterized protein</fullName>
    </submittedName>
</protein>
<accession>A0A9P6ZUE4</accession>
<evidence type="ECO:0000313" key="1">
    <source>
        <dbReference type="EMBL" id="KAG1776367.1"/>
    </source>
</evidence>
<organism evidence="1 2">
    <name type="scientific">Suillus placidus</name>
    <dbReference type="NCBI Taxonomy" id="48579"/>
    <lineage>
        <taxon>Eukaryota</taxon>
        <taxon>Fungi</taxon>
        <taxon>Dikarya</taxon>
        <taxon>Basidiomycota</taxon>
        <taxon>Agaricomycotina</taxon>
        <taxon>Agaricomycetes</taxon>
        <taxon>Agaricomycetidae</taxon>
        <taxon>Boletales</taxon>
        <taxon>Suillineae</taxon>
        <taxon>Suillaceae</taxon>
        <taxon>Suillus</taxon>
    </lineage>
</organism>